<protein>
    <submittedName>
        <fullName evidence="2">Uncharacterized protein</fullName>
    </submittedName>
</protein>
<dbReference type="AlphaFoldDB" id="F4L3D4"/>
<keyword evidence="1" id="KW-1133">Transmembrane helix</keyword>
<keyword evidence="3" id="KW-1185">Reference proteome</keyword>
<gene>
    <name evidence="2" type="ordered locus">Halhy_5085</name>
</gene>
<accession>F4L3D4</accession>
<evidence type="ECO:0000313" key="2">
    <source>
        <dbReference type="EMBL" id="AEE52911.1"/>
    </source>
</evidence>
<dbReference type="RefSeq" id="WP_013767446.1">
    <property type="nucleotide sequence ID" value="NC_015510.1"/>
</dbReference>
<keyword evidence="1" id="KW-0472">Membrane</keyword>
<dbReference type="Proteomes" id="UP000008461">
    <property type="component" value="Chromosome"/>
</dbReference>
<keyword evidence="1" id="KW-0812">Transmembrane</keyword>
<evidence type="ECO:0000256" key="1">
    <source>
        <dbReference type="SAM" id="Phobius"/>
    </source>
</evidence>
<dbReference type="EMBL" id="CP002691">
    <property type="protein sequence ID" value="AEE52911.1"/>
    <property type="molecule type" value="Genomic_DNA"/>
</dbReference>
<name>F4L3D4_HALH1</name>
<reference key="2">
    <citation type="submission" date="2011-04" db="EMBL/GenBank/DDBJ databases">
        <title>Complete sequence of chromosome of Haliscomenobacter hydrossis DSM 1100.</title>
        <authorList>
            <consortium name="US DOE Joint Genome Institute (JGI-PGF)"/>
            <person name="Lucas S."/>
            <person name="Han J."/>
            <person name="Lapidus A."/>
            <person name="Bruce D."/>
            <person name="Goodwin L."/>
            <person name="Pitluck S."/>
            <person name="Peters L."/>
            <person name="Kyrpides N."/>
            <person name="Mavromatis K."/>
            <person name="Ivanova N."/>
            <person name="Ovchinnikova G."/>
            <person name="Pagani I."/>
            <person name="Daligault H."/>
            <person name="Detter J.C."/>
            <person name="Han C."/>
            <person name="Land M."/>
            <person name="Hauser L."/>
            <person name="Markowitz V."/>
            <person name="Cheng J.-F."/>
            <person name="Hugenholtz P."/>
            <person name="Woyke T."/>
            <person name="Wu D."/>
            <person name="Verbarg S."/>
            <person name="Frueling A."/>
            <person name="Brambilla E."/>
            <person name="Klenk H.-P."/>
            <person name="Eisen J.A."/>
        </authorList>
    </citation>
    <scope>NUCLEOTIDE SEQUENCE</scope>
    <source>
        <strain>DSM 1100</strain>
    </source>
</reference>
<dbReference type="KEGG" id="hhy:Halhy_5085"/>
<dbReference type="HOGENOM" id="CLU_3044000_0_0_10"/>
<organism evidence="2 3">
    <name type="scientific">Haliscomenobacter hydrossis (strain ATCC 27775 / DSM 1100 / LMG 10767 / O)</name>
    <dbReference type="NCBI Taxonomy" id="760192"/>
    <lineage>
        <taxon>Bacteria</taxon>
        <taxon>Pseudomonadati</taxon>
        <taxon>Bacteroidota</taxon>
        <taxon>Saprospiria</taxon>
        <taxon>Saprospirales</taxon>
        <taxon>Haliscomenobacteraceae</taxon>
        <taxon>Haliscomenobacter</taxon>
    </lineage>
</organism>
<feature type="transmembrane region" description="Helical" evidence="1">
    <location>
        <begin position="26"/>
        <end position="43"/>
    </location>
</feature>
<evidence type="ECO:0000313" key="3">
    <source>
        <dbReference type="Proteomes" id="UP000008461"/>
    </source>
</evidence>
<proteinExistence type="predicted"/>
<reference evidence="2 3" key="1">
    <citation type="journal article" date="2011" name="Stand. Genomic Sci.">
        <title>Complete genome sequence of Haliscomenobacter hydrossis type strain (O).</title>
        <authorList>
            <consortium name="US DOE Joint Genome Institute (JGI-PGF)"/>
            <person name="Daligault H."/>
            <person name="Lapidus A."/>
            <person name="Zeytun A."/>
            <person name="Nolan M."/>
            <person name="Lucas S."/>
            <person name="Del Rio T.G."/>
            <person name="Tice H."/>
            <person name="Cheng J.F."/>
            <person name="Tapia R."/>
            <person name="Han C."/>
            <person name="Goodwin L."/>
            <person name="Pitluck S."/>
            <person name="Liolios K."/>
            <person name="Pagani I."/>
            <person name="Ivanova N."/>
            <person name="Huntemann M."/>
            <person name="Mavromatis K."/>
            <person name="Mikhailova N."/>
            <person name="Pati A."/>
            <person name="Chen A."/>
            <person name="Palaniappan K."/>
            <person name="Land M."/>
            <person name="Hauser L."/>
            <person name="Brambilla E.M."/>
            <person name="Rohde M."/>
            <person name="Verbarg S."/>
            <person name="Goker M."/>
            <person name="Bristow J."/>
            <person name="Eisen J.A."/>
            <person name="Markowitz V."/>
            <person name="Hugenholtz P."/>
            <person name="Kyrpides N.C."/>
            <person name="Klenk H.P."/>
            <person name="Woyke T."/>
        </authorList>
    </citation>
    <scope>NUCLEOTIDE SEQUENCE [LARGE SCALE GENOMIC DNA]</scope>
    <source>
        <strain evidence="3">ATCC 27775 / DSM 1100 / LMG 10767 / O</strain>
    </source>
</reference>
<sequence length="54" mass="5592">MENGFQAGTIVFNATQVVLDVEGGAALFYCFAQFVAAAVVFYLDGIAAEGEQAG</sequence>